<dbReference type="Pfam" id="PF25183">
    <property type="entry name" value="OMP_b-brl_4"/>
    <property type="match status" value="1"/>
</dbReference>
<proteinExistence type="predicted"/>
<dbReference type="InterPro" id="IPR057601">
    <property type="entry name" value="Oar-like_b-barrel"/>
</dbReference>
<reference evidence="5" key="1">
    <citation type="submission" date="2009-10" db="EMBL/GenBank/DDBJ databases">
        <title>Diversity of trophic interactions inside an arsenic-rich microbial ecosystem.</title>
        <authorList>
            <person name="Bertin P.N."/>
            <person name="Heinrich-Salmeron A."/>
            <person name="Pelletier E."/>
            <person name="Goulhen-Chollet F."/>
            <person name="Arsene-Ploetze F."/>
            <person name="Gallien S."/>
            <person name="Calteau A."/>
            <person name="Vallenet D."/>
            <person name="Casiot C."/>
            <person name="Chane-Woon-Ming B."/>
            <person name="Giloteaux L."/>
            <person name="Barakat M."/>
            <person name="Bonnefoy V."/>
            <person name="Bruneel O."/>
            <person name="Chandler M."/>
            <person name="Cleiss J."/>
            <person name="Duran R."/>
            <person name="Elbaz-Poulichet F."/>
            <person name="Fonknechten N."/>
            <person name="Lauga B."/>
            <person name="Mornico D."/>
            <person name="Ortet P."/>
            <person name="Schaeffer C."/>
            <person name="Siguier P."/>
            <person name="Alexander Thil Smith A."/>
            <person name="Van Dorsselaer A."/>
            <person name="Weissenbach J."/>
            <person name="Medigue C."/>
            <person name="Le Paslier D."/>
        </authorList>
    </citation>
    <scope>NUCLEOTIDE SEQUENCE</scope>
</reference>
<dbReference type="SUPFAM" id="SSF56935">
    <property type="entry name" value="Porins"/>
    <property type="match status" value="1"/>
</dbReference>
<dbReference type="GO" id="GO:0009279">
    <property type="term" value="C:cell outer membrane"/>
    <property type="evidence" value="ECO:0007669"/>
    <property type="project" value="UniProtKB-SubCell"/>
</dbReference>
<keyword evidence="3" id="KW-0998">Cell outer membrane</keyword>
<accession>E6PYB8</accession>
<evidence type="ECO:0000256" key="2">
    <source>
        <dbReference type="ARBA" id="ARBA00023136"/>
    </source>
</evidence>
<keyword evidence="2" id="KW-0472">Membrane</keyword>
<dbReference type="Gene3D" id="2.40.170.20">
    <property type="entry name" value="TonB-dependent receptor, beta-barrel domain"/>
    <property type="match status" value="1"/>
</dbReference>
<dbReference type="InterPro" id="IPR036942">
    <property type="entry name" value="Beta-barrel_TonB_sf"/>
</dbReference>
<evidence type="ECO:0000256" key="1">
    <source>
        <dbReference type="ARBA" id="ARBA00004442"/>
    </source>
</evidence>
<evidence type="ECO:0000259" key="4">
    <source>
        <dbReference type="Pfam" id="PF25183"/>
    </source>
</evidence>
<dbReference type="AlphaFoldDB" id="E6PYB8"/>
<name>E6PYB8_9ZZZZ</name>
<comment type="caution">
    <text evidence="5">The sequence shown here is derived from an EMBL/GenBank/DDBJ whole genome shotgun (WGS) entry which is preliminary data.</text>
</comment>
<comment type="subcellular location">
    <subcellularLocation>
        <location evidence="1">Cell outer membrane</location>
    </subcellularLocation>
</comment>
<evidence type="ECO:0000313" key="5">
    <source>
        <dbReference type="EMBL" id="CBH99927.1"/>
    </source>
</evidence>
<dbReference type="EMBL" id="CABN01000069">
    <property type="protein sequence ID" value="CBH99927.1"/>
    <property type="molecule type" value="Genomic_DNA"/>
</dbReference>
<evidence type="ECO:0000256" key="3">
    <source>
        <dbReference type="ARBA" id="ARBA00023237"/>
    </source>
</evidence>
<gene>
    <name evidence="5" type="ORF">CARN3_0894</name>
</gene>
<protein>
    <submittedName>
        <fullName evidence="5">Cna B domain protein</fullName>
    </submittedName>
</protein>
<organism evidence="5">
    <name type="scientific">mine drainage metagenome</name>
    <dbReference type="NCBI Taxonomy" id="410659"/>
    <lineage>
        <taxon>unclassified sequences</taxon>
        <taxon>metagenomes</taxon>
        <taxon>ecological metagenomes</taxon>
    </lineage>
</organism>
<sequence length="922" mass="100313">MQTVEVIGAAQQMNTSDMTVGQVISERTVQQIPLNGRHFLDLGVLIPGSVTAPQSGFLTAPLQGLGAASFDTAGNREDTVNFMINGINLNDMSQNQITFQPSIATVSEFKVDNSSLSAEYGRNSGAVVNVATRSGTNEFHGEAFDYIRNNDVDARNYFNPHPVPMSTFKRNNPGVDVGGPVILPHLYNGRDKTFFFLSYEGLLQSQGLTINSGVPTTAQRATASDPIIQKLLTLIPEANDSTGTRFLGSASSPVTVEQYTGDLLDNIGKNDQIHLYYAWQQDKRNEPTLPGETIPNFGDHRTAHRQIGTIVETHEFSSNVVNEARLGFNRIAISFDPNFVANPTSYGINNGISANIGLPQIIVSSIGLDFGGPAGEPQGRFDTTFVLSDNVNWLKGKNTFNFGGEFRRFVNDNFNQDTSLFIFNTTNSFLADQAIQFKVTPQDVVSRIFENSLGAYGQDIYRINSRLSLQFGLRFDWDGTPTEGQNRFVGFNAATDQLQRVGTTGFSSIYNQNYSFNPRAGIIWDITGAGMTVLRAGFTMQNDEPVTNLVSGMSSNPPFATPVLFTSNAQTPSVSFADAFTAASGLPTLAPTTVARNFSDDYVESYNVNLQQQLPWGLVSQLSYVGSHGVHLRLALNQNQPINGVSPFAALSPQSLYDPSKGLGNITEYNSIGSSHYNALWATLTKSFANGLDFNTSYTWSKSMDLNSLSTQGIILQNSYDPANNYGLSDFDVRNRWVFSSVYAVPFGHNLLTKGWQISAIAQLQSGNPFTVETTSSLNGTFGTVRPDLLGAVTPERVRLSSGAIQYLPQSLCYTPTAGCLFSSNGLHFGDMSRNSIIGPGFEDVDFSLQKDTTLRGHYTFEIRADAFNVLNHPNLGQPLATMSIGKGTITAGSFGQIVNTRFPVGDVGSSRQLQLAGRIIF</sequence>
<feature type="domain" description="TonB-dependent transporter Oar-like beta-barrel" evidence="4">
    <location>
        <begin position="132"/>
        <end position="915"/>
    </location>
</feature>